<evidence type="ECO:0000313" key="3">
    <source>
        <dbReference type="Proteomes" id="UP000787635"/>
    </source>
</evidence>
<keyword evidence="1" id="KW-1133">Transmembrane helix</keyword>
<feature type="transmembrane region" description="Helical" evidence="1">
    <location>
        <begin position="135"/>
        <end position="153"/>
    </location>
</feature>
<comment type="caution">
    <text evidence="2">The sequence shown here is derived from an EMBL/GenBank/DDBJ whole genome shotgun (WGS) entry which is preliminary data.</text>
</comment>
<evidence type="ECO:0000313" key="2">
    <source>
        <dbReference type="EMBL" id="NKC32288.1"/>
    </source>
</evidence>
<name>A0ABX1E905_9PROT</name>
<keyword evidence="3" id="KW-1185">Reference proteome</keyword>
<dbReference type="EMBL" id="JAAVNE010000025">
    <property type="protein sequence ID" value="NKC32288.1"/>
    <property type="molecule type" value="Genomic_DNA"/>
</dbReference>
<proteinExistence type="predicted"/>
<dbReference type="RefSeq" id="WP_168032226.1">
    <property type="nucleotide sequence ID" value="NZ_JAAVNE010000025.1"/>
</dbReference>
<reference evidence="2 3" key="1">
    <citation type="submission" date="2020-03" db="EMBL/GenBank/DDBJ databases">
        <title>Roseomonas selenitidurans sp. nov. isolated from urban soil.</title>
        <authorList>
            <person name="Liu H."/>
        </authorList>
    </citation>
    <scope>NUCLEOTIDE SEQUENCE [LARGE SCALE GENOMIC DNA]</scope>
    <source>
        <strain evidence="2 3">BU-1</strain>
    </source>
</reference>
<feature type="transmembrane region" description="Helical" evidence="1">
    <location>
        <begin position="106"/>
        <end position="126"/>
    </location>
</feature>
<dbReference type="Proteomes" id="UP000787635">
    <property type="component" value="Unassembled WGS sequence"/>
</dbReference>
<gene>
    <name evidence="2" type="ORF">HEQ75_15605</name>
</gene>
<feature type="transmembrane region" description="Helical" evidence="1">
    <location>
        <begin position="42"/>
        <end position="60"/>
    </location>
</feature>
<feature type="transmembrane region" description="Helical" evidence="1">
    <location>
        <begin position="159"/>
        <end position="176"/>
    </location>
</feature>
<sequence>MELTDLGLAAWGLLQVVVAWLLAAGLPRLLALLHGGLPPRSGLLALAAGMAGGLALLLALPQPESFLPDALFAAEGPWRQPLPLLLRDHALPDGALLHRAWGDLTGGGAAALPGGLALVLLALALLRPPLPPLRVMARLLLLTIATALVLHLLAHLLAWALALLNFWIFALLLLAFQRWRYAPRRARY</sequence>
<keyword evidence="1" id="KW-0472">Membrane</keyword>
<evidence type="ECO:0008006" key="4">
    <source>
        <dbReference type="Google" id="ProtNLM"/>
    </source>
</evidence>
<accession>A0ABX1E905</accession>
<keyword evidence="1" id="KW-0812">Transmembrane</keyword>
<protein>
    <recommendedName>
        <fullName evidence="4">Transmembrane protein</fullName>
    </recommendedName>
</protein>
<organism evidence="2 3">
    <name type="scientific">Falsiroseomonas selenitidurans</name>
    <dbReference type="NCBI Taxonomy" id="2716335"/>
    <lineage>
        <taxon>Bacteria</taxon>
        <taxon>Pseudomonadati</taxon>
        <taxon>Pseudomonadota</taxon>
        <taxon>Alphaproteobacteria</taxon>
        <taxon>Acetobacterales</taxon>
        <taxon>Roseomonadaceae</taxon>
        <taxon>Falsiroseomonas</taxon>
    </lineage>
</organism>
<evidence type="ECO:0000256" key="1">
    <source>
        <dbReference type="SAM" id="Phobius"/>
    </source>
</evidence>
<feature type="transmembrane region" description="Helical" evidence="1">
    <location>
        <begin position="6"/>
        <end position="30"/>
    </location>
</feature>